<keyword evidence="6" id="KW-0662">Pyridine nucleotide biosynthesis</keyword>
<name>A0A7W6GVJ6_9RHOB</name>
<evidence type="ECO:0000256" key="1">
    <source>
        <dbReference type="ARBA" id="ARBA00003237"/>
    </source>
</evidence>
<evidence type="ECO:0000256" key="2">
    <source>
        <dbReference type="ARBA" id="ARBA00004893"/>
    </source>
</evidence>
<evidence type="ECO:0000259" key="14">
    <source>
        <dbReference type="Pfam" id="PF02749"/>
    </source>
</evidence>
<dbReference type="InterPro" id="IPR004393">
    <property type="entry name" value="NadC"/>
</dbReference>
<dbReference type="FunFam" id="3.90.1170.20:FF:000001">
    <property type="entry name" value="Nicotinate-nucleotide diphosphorylase (Carboxylating)"/>
    <property type="match status" value="1"/>
</dbReference>
<evidence type="ECO:0000256" key="5">
    <source>
        <dbReference type="ARBA" id="ARBA00011944"/>
    </source>
</evidence>
<evidence type="ECO:0000256" key="8">
    <source>
        <dbReference type="ARBA" id="ARBA00022679"/>
    </source>
</evidence>
<dbReference type="Gene3D" id="3.90.1170.20">
    <property type="entry name" value="Quinolinate phosphoribosyl transferase, N-terminal domain"/>
    <property type="match status" value="1"/>
</dbReference>
<dbReference type="EMBL" id="JACIEJ010000010">
    <property type="protein sequence ID" value="MBB3987409.1"/>
    <property type="molecule type" value="Genomic_DNA"/>
</dbReference>
<gene>
    <name evidence="15" type="ORF">GGQ68_003756</name>
</gene>
<sequence length="281" mass="29363">MTATLPDLILEPMVKNALLEDLGSYGDITTRTVVPAGVTYTARLNARAEAVVSGMQVARLAFHLVDPALDVQVNAPDGTRCAPGDTLMTITGAAQSILTGERVALNFAGRLAGIATKTASFVAQTRGTQARITCTRKTTPGLRIVEKLAVLHGGGFNHRYSLSDAILIKDNHIAAAGGVRAVLEAVKAQASHMMAVEIEVDTLDQLAEVLSVGGASVVLLDNMDNDMLREAVAMVDGRITTEASGNVHLDRVASIAATGVNYISAGALTHSAQTVDFGLDF</sequence>
<evidence type="ECO:0000256" key="7">
    <source>
        <dbReference type="ARBA" id="ARBA00022676"/>
    </source>
</evidence>
<reference evidence="15 16" key="1">
    <citation type="submission" date="2020-08" db="EMBL/GenBank/DDBJ databases">
        <title>Genomic Encyclopedia of Type Strains, Phase IV (KMG-IV): sequencing the most valuable type-strain genomes for metagenomic binning, comparative biology and taxonomic classification.</title>
        <authorList>
            <person name="Goeker M."/>
        </authorList>
    </citation>
    <scope>NUCLEOTIDE SEQUENCE [LARGE SCALE GENOMIC DNA]</scope>
    <source>
        <strain evidence="15 16">DSM 102235</strain>
    </source>
</reference>
<dbReference type="NCBIfam" id="TIGR00078">
    <property type="entry name" value="nadC"/>
    <property type="match status" value="1"/>
</dbReference>
<dbReference type="InterPro" id="IPR002638">
    <property type="entry name" value="Quinolinate_PRibosylTrfase_C"/>
</dbReference>
<evidence type="ECO:0000256" key="11">
    <source>
        <dbReference type="ARBA" id="ARBA00069173"/>
    </source>
</evidence>
<dbReference type="InterPro" id="IPR037128">
    <property type="entry name" value="Quinolinate_PRibosylTase_N_sf"/>
</dbReference>
<dbReference type="RefSeq" id="WP_183968513.1">
    <property type="nucleotide sequence ID" value="NZ_BAABBZ010000011.1"/>
</dbReference>
<evidence type="ECO:0000256" key="6">
    <source>
        <dbReference type="ARBA" id="ARBA00022642"/>
    </source>
</evidence>
<evidence type="ECO:0000313" key="16">
    <source>
        <dbReference type="Proteomes" id="UP000541426"/>
    </source>
</evidence>
<comment type="pathway">
    <text evidence="2">Cofactor biosynthesis; NAD(+) biosynthesis; nicotinate D-ribonucleotide from quinolinate: step 1/1.</text>
</comment>
<evidence type="ECO:0000256" key="12">
    <source>
        <dbReference type="PIRNR" id="PIRNR006250"/>
    </source>
</evidence>
<comment type="function">
    <text evidence="1">Involved in the catabolism of quinolinic acid (QA).</text>
</comment>
<dbReference type="GO" id="GO:0009435">
    <property type="term" value="P:NAD+ biosynthetic process"/>
    <property type="evidence" value="ECO:0007669"/>
    <property type="project" value="UniProtKB-UniPathway"/>
</dbReference>
<evidence type="ECO:0000256" key="3">
    <source>
        <dbReference type="ARBA" id="ARBA00009400"/>
    </source>
</evidence>
<organism evidence="15 16">
    <name type="scientific">Sagittula marina</name>
    <dbReference type="NCBI Taxonomy" id="943940"/>
    <lineage>
        <taxon>Bacteria</taxon>
        <taxon>Pseudomonadati</taxon>
        <taxon>Pseudomonadota</taxon>
        <taxon>Alphaproteobacteria</taxon>
        <taxon>Rhodobacterales</taxon>
        <taxon>Roseobacteraceae</taxon>
        <taxon>Sagittula</taxon>
    </lineage>
</organism>
<dbReference type="SUPFAM" id="SSF54675">
    <property type="entry name" value="Nicotinate/Quinolinate PRTase N-terminal domain-like"/>
    <property type="match status" value="1"/>
</dbReference>
<keyword evidence="16" id="KW-1185">Reference proteome</keyword>
<dbReference type="SUPFAM" id="SSF51690">
    <property type="entry name" value="Nicotinate/Quinolinate PRTase C-terminal domain-like"/>
    <property type="match status" value="1"/>
</dbReference>
<dbReference type="InterPro" id="IPR036068">
    <property type="entry name" value="Nicotinate_pribotase-like_C"/>
</dbReference>
<evidence type="ECO:0000256" key="9">
    <source>
        <dbReference type="ARBA" id="ARBA00033102"/>
    </source>
</evidence>
<feature type="domain" description="Quinolinate phosphoribosyl transferase C-terminal" evidence="13">
    <location>
        <begin position="114"/>
        <end position="280"/>
    </location>
</feature>
<dbReference type="Gene3D" id="3.20.20.70">
    <property type="entry name" value="Aldolase class I"/>
    <property type="match status" value="1"/>
</dbReference>
<dbReference type="AlphaFoldDB" id="A0A7W6GVJ6"/>
<dbReference type="CDD" id="cd01572">
    <property type="entry name" value="QPRTase"/>
    <property type="match status" value="1"/>
</dbReference>
<evidence type="ECO:0000256" key="10">
    <source>
        <dbReference type="ARBA" id="ARBA00047445"/>
    </source>
</evidence>
<dbReference type="PANTHER" id="PTHR32179">
    <property type="entry name" value="NICOTINATE-NUCLEOTIDE PYROPHOSPHORYLASE [CARBOXYLATING]"/>
    <property type="match status" value="1"/>
</dbReference>
<evidence type="ECO:0000256" key="4">
    <source>
        <dbReference type="ARBA" id="ARBA00011218"/>
    </source>
</evidence>
<keyword evidence="8 12" id="KW-0808">Transferase</keyword>
<keyword evidence="7 12" id="KW-0328">Glycosyltransferase</keyword>
<dbReference type="FunFam" id="3.20.20.70:FF:000030">
    <property type="entry name" value="Nicotinate-nucleotide pyrophosphorylase, carboxylating"/>
    <property type="match status" value="1"/>
</dbReference>
<dbReference type="UniPathway" id="UPA00253">
    <property type="reaction ID" value="UER00331"/>
</dbReference>
<dbReference type="GO" id="GO:0005737">
    <property type="term" value="C:cytoplasm"/>
    <property type="evidence" value="ECO:0007669"/>
    <property type="project" value="TreeGrafter"/>
</dbReference>
<comment type="subunit">
    <text evidence="4">Hexamer formed by 3 homodimers.</text>
</comment>
<proteinExistence type="inferred from homology"/>
<dbReference type="Pfam" id="PF02749">
    <property type="entry name" value="QRPTase_N"/>
    <property type="match status" value="1"/>
</dbReference>
<dbReference type="InterPro" id="IPR013785">
    <property type="entry name" value="Aldolase_TIM"/>
</dbReference>
<dbReference type="GO" id="GO:0034213">
    <property type="term" value="P:quinolinate catabolic process"/>
    <property type="evidence" value="ECO:0007669"/>
    <property type="project" value="TreeGrafter"/>
</dbReference>
<feature type="domain" description="Quinolinate phosphoribosyl transferase N-terminal" evidence="14">
    <location>
        <begin position="27"/>
        <end position="110"/>
    </location>
</feature>
<evidence type="ECO:0000313" key="15">
    <source>
        <dbReference type="EMBL" id="MBB3987409.1"/>
    </source>
</evidence>
<dbReference type="Pfam" id="PF01729">
    <property type="entry name" value="QRPTase_C"/>
    <property type="match status" value="1"/>
</dbReference>
<dbReference type="InterPro" id="IPR022412">
    <property type="entry name" value="Quinolinate_PRibosylTrfase_N"/>
</dbReference>
<dbReference type="InterPro" id="IPR027277">
    <property type="entry name" value="NadC/ModD"/>
</dbReference>
<protein>
    <recommendedName>
        <fullName evidence="11">Probable nicotinate-nucleotide pyrophosphorylase [carboxylating]</fullName>
        <ecNumber evidence="5">2.4.2.19</ecNumber>
    </recommendedName>
    <alternativeName>
        <fullName evidence="9">Quinolinate phosphoribosyltransferase [decarboxylating]</fullName>
    </alternativeName>
</protein>
<dbReference type="Proteomes" id="UP000541426">
    <property type="component" value="Unassembled WGS sequence"/>
</dbReference>
<comment type="caution">
    <text evidence="15">The sequence shown here is derived from an EMBL/GenBank/DDBJ whole genome shotgun (WGS) entry which is preliminary data.</text>
</comment>
<comment type="similarity">
    <text evidence="3 12">Belongs to the NadC/ModD family.</text>
</comment>
<dbReference type="EC" id="2.4.2.19" evidence="5"/>
<dbReference type="PIRSF" id="PIRSF006250">
    <property type="entry name" value="NadC_ModD"/>
    <property type="match status" value="1"/>
</dbReference>
<dbReference type="PANTHER" id="PTHR32179:SF3">
    <property type="entry name" value="NICOTINATE-NUCLEOTIDE PYROPHOSPHORYLASE [CARBOXYLATING]"/>
    <property type="match status" value="1"/>
</dbReference>
<comment type="catalytic activity">
    <reaction evidence="10">
        <text>nicotinate beta-D-ribonucleotide + CO2 + diphosphate = quinolinate + 5-phospho-alpha-D-ribose 1-diphosphate + 2 H(+)</text>
        <dbReference type="Rhea" id="RHEA:12733"/>
        <dbReference type="ChEBI" id="CHEBI:15378"/>
        <dbReference type="ChEBI" id="CHEBI:16526"/>
        <dbReference type="ChEBI" id="CHEBI:29959"/>
        <dbReference type="ChEBI" id="CHEBI:33019"/>
        <dbReference type="ChEBI" id="CHEBI:57502"/>
        <dbReference type="ChEBI" id="CHEBI:58017"/>
        <dbReference type="EC" id="2.4.2.19"/>
    </reaction>
</comment>
<dbReference type="GO" id="GO:0004514">
    <property type="term" value="F:nicotinate-nucleotide diphosphorylase (carboxylating) activity"/>
    <property type="evidence" value="ECO:0007669"/>
    <property type="project" value="UniProtKB-EC"/>
</dbReference>
<accession>A0A7W6GVJ6</accession>
<evidence type="ECO:0000259" key="13">
    <source>
        <dbReference type="Pfam" id="PF01729"/>
    </source>
</evidence>